<reference evidence="3 4" key="1">
    <citation type="submission" date="2021-01" db="EMBL/GenBank/DDBJ databases">
        <title>Whole genome shotgun sequence of Catellatospora citrea NBRC 14495.</title>
        <authorList>
            <person name="Komaki H."/>
            <person name="Tamura T."/>
        </authorList>
    </citation>
    <scope>NUCLEOTIDE SEQUENCE [LARGE SCALE GENOMIC DNA]</scope>
    <source>
        <strain evidence="3 4">NBRC 14495</strain>
    </source>
</reference>
<keyword evidence="4" id="KW-1185">Reference proteome</keyword>
<accession>A0A8J3KJE7</accession>
<feature type="region of interest" description="Disordered" evidence="1">
    <location>
        <begin position="164"/>
        <end position="190"/>
    </location>
</feature>
<dbReference type="EMBL" id="BONH01000007">
    <property type="protein sequence ID" value="GIF97084.1"/>
    <property type="molecule type" value="Genomic_DNA"/>
</dbReference>
<evidence type="ECO:0000256" key="1">
    <source>
        <dbReference type="SAM" id="MobiDB-lite"/>
    </source>
</evidence>
<evidence type="ECO:0000313" key="4">
    <source>
        <dbReference type="Proteomes" id="UP000659904"/>
    </source>
</evidence>
<evidence type="ECO:0000256" key="2">
    <source>
        <dbReference type="SAM" id="SignalP"/>
    </source>
</evidence>
<evidence type="ECO:0000313" key="3">
    <source>
        <dbReference type="EMBL" id="GIF97084.1"/>
    </source>
</evidence>
<name>A0A8J3KJE7_9ACTN</name>
<evidence type="ECO:0008006" key="5">
    <source>
        <dbReference type="Google" id="ProtNLM"/>
    </source>
</evidence>
<feature type="signal peptide" evidence="2">
    <location>
        <begin position="1"/>
        <end position="18"/>
    </location>
</feature>
<gene>
    <name evidence="3" type="ORF">Cci01nite_21780</name>
</gene>
<protein>
    <recommendedName>
        <fullName evidence="5">Lipoprotein</fullName>
    </recommendedName>
</protein>
<feature type="chain" id="PRO_5035263961" description="Lipoprotein" evidence="2">
    <location>
        <begin position="19"/>
        <end position="190"/>
    </location>
</feature>
<sequence>MTSLRRVAGLLLVTAALAACSGEPDLDLAVRTAVAGGDVTVEYTLTNRSGAPVVVYDGGWTDPQQPGWSRGPVEVSVRDDGVIEFAKRIIHPCQTPDTSDCGGARVPTVRIRGSVLEPGASRSDTFRVPLRTEPDHPASAKRTPISLAGQEVVFCVGVAEVTDDDPPAADGLYPPDSPQTVRCGEPFRVP</sequence>
<dbReference type="AlphaFoldDB" id="A0A8J3KJE7"/>
<dbReference type="PROSITE" id="PS51257">
    <property type="entry name" value="PROKAR_LIPOPROTEIN"/>
    <property type="match status" value="1"/>
</dbReference>
<organism evidence="3 4">
    <name type="scientific">Catellatospora citrea</name>
    <dbReference type="NCBI Taxonomy" id="53366"/>
    <lineage>
        <taxon>Bacteria</taxon>
        <taxon>Bacillati</taxon>
        <taxon>Actinomycetota</taxon>
        <taxon>Actinomycetes</taxon>
        <taxon>Micromonosporales</taxon>
        <taxon>Micromonosporaceae</taxon>
        <taxon>Catellatospora</taxon>
    </lineage>
</organism>
<proteinExistence type="predicted"/>
<keyword evidence="2" id="KW-0732">Signal</keyword>
<comment type="caution">
    <text evidence="3">The sequence shown here is derived from an EMBL/GenBank/DDBJ whole genome shotgun (WGS) entry which is preliminary data.</text>
</comment>
<dbReference type="RefSeq" id="WP_120314941.1">
    <property type="nucleotide sequence ID" value="NZ_BONH01000007.1"/>
</dbReference>
<dbReference type="Proteomes" id="UP000659904">
    <property type="component" value="Unassembled WGS sequence"/>
</dbReference>